<reference evidence="3" key="3">
    <citation type="submission" date="2016-02" db="EMBL/GenBank/DDBJ databases">
        <title>Draft genome of pathogenic Streptomyces sp. in Japan.</title>
        <authorList>
            <person name="Tomihama T."/>
            <person name="Ikenaga M."/>
            <person name="Sakai M."/>
            <person name="Okubo T."/>
            <person name="Ikeda S."/>
        </authorList>
    </citation>
    <scope>NUCLEOTIDE SEQUENCE [LARGE SCALE GENOMIC DNA]</scope>
    <source>
        <strain evidence="3">S58</strain>
    </source>
</reference>
<dbReference type="Proteomes" id="UP000067448">
    <property type="component" value="Unassembled WGS sequence"/>
</dbReference>
<protein>
    <submittedName>
        <fullName evidence="2">Chaperone SurA</fullName>
        <ecNumber evidence="2">5.2.1.8</ecNumber>
    </submittedName>
</protein>
<keyword evidence="1" id="KW-0732">Signal</keyword>
<reference evidence="3" key="1">
    <citation type="submission" date="2015-11" db="EMBL/GenBank/DDBJ databases">
        <authorList>
            <consortium name="Cross-ministerial Strategic Innovation Promotion Program (SIP) consortium"/>
            <person name="Tomihama T."/>
            <person name="Ikenaga M."/>
            <person name="Sakai M."/>
            <person name="Okubo T."/>
            <person name="Ikeda S."/>
        </authorList>
    </citation>
    <scope>NUCLEOTIDE SEQUENCE [LARGE SCALE GENOMIC DNA]</scope>
    <source>
        <strain evidence="3">S58</strain>
    </source>
</reference>
<organism evidence="2 3">
    <name type="scientific">Streptomyces scabiei</name>
    <dbReference type="NCBI Taxonomy" id="1930"/>
    <lineage>
        <taxon>Bacteria</taxon>
        <taxon>Bacillati</taxon>
        <taxon>Actinomycetota</taxon>
        <taxon>Actinomycetes</taxon>
        <taxon>Kitasatosporales</taxon>
        <taxon>Streptomycetaceae</taxon>
        <taxon>Streptomyces</taxon>
    </lineage>
</organism>
<reference evidence="2 3" key="2">
    <citation type="journal article" date="2016" name="Genome Announc.">
        <title>Draft Genome Sequences of Streptomyces scabiei S58, Streptomyces turgidiscabies T45, and Streptomyces acidiscabies a10, the Pathogens of Potato Common Scab, Isolated in Japan.</title>
        <authorList>
            <person name="Tomihama T."/>
            <person name="Nishi Y."/>
            <person name="Sakai M."/>
            <person name="Ikenaga M."/>
            <person name="Okubo T."/>
            <person name="Ikeda S."/>
        </authorList>
    </citation>
    <scope>NUCLEOTIDE SEQUENCE [LARGE SCALE GENOMIC DNA]</scope>
    <source>
        <strain evidence="2 3">S58</strain>
    </source>
</reference>
<evidence type="ECO:0000313" key="2">
    <source>
        <dbReference type="EMBL" id="GAQ62059.1"/>
    </source>
</evidence>
<dbReference type="Pfam" id="PF13624">
    <property type="entry name" value="SurA_N_3"/>
    <property type="match status" value="1"/>
</dbReference>
<accession>A0A100JM46</accession>
<dbReference type="OrthoDB" id="3212108at2"/>
<evidence type="ECO:0000313" key="3">
    <source>
        <dbReference type="Proteomes" id="UP000067448"/>
    </source>
</evidence>
<dbReference type="RefSeq" id="WP_013003048.1">
    <property type="nucleotide sequence ID" value="NZ_BCMM01000009.1"/>
</dbReference>
<gene>
    <name evidence="2" type="primary">surA</name>
    <name evidence="2" type="ORF">SsS58_02415</name>
</gene>
<proteinExistence type="predicted"/>
<dbReference type="PROSITE" id="PS51257">
    <property type="entry name" value="PROKAR_LIPOPROTEIN"/>
    <property type="match status" value="1"/>
</dbReference>
<feature type="signal peptide" evidence="1">
    <location>
        <begin position="1"/>
        <end position="24"/>
    </location>
</feature>
<keyword evidence="2" id="KW-0413">Isomerase</keyword>
<dbReference type="GeneID" id="24310288"/>
<dbReference type="EMBL" id="BCMM01000009">
    <property type="protein sequence ID" value="GAQ62059.1"/>
    <property type="molecule type" value="Genomic_DNA"/>
</dbReference>
<dbReference type="SUPFAM" id="SSF109998">
    <property type="entry name" value="Triger factor/SurA peptide-binding domain-like"/>
    <property type="match status" value="1"/>
</dbReference>
<dbReference type="OMA" id="NPRYGTW"/>
<evidence type="ECO:0000256" key="1">
    <source>
        <dbReference type="SAM" id="SignalP"/>
    </source>
</evidence>
<dbReference type="InterPro" id="IPR027304">
    <property type="entry name" value="Trigger_fact/SurA_dom_sf"/>
</dbReference>
<sequence>MHRRRRSALLLSAAIAAAAPLLTACGNDAHPGAAAVVGQDRITVAQLENRVNEVRTAQRAVSTDDSQYQQAVAQSSALTRNTLNGMVLEKVLDQALKDAGVTVTRKEVQKYRADLEAQAGGAEALETAYLQRYSVAPGQLEESLRSDVEVQKLSAALGADLNTPEGGAVFWKALSKASKELDVDLNPRYGSWGVDPSSGRVGLVDAKTPWLKEVTRAATPEQAQG</sequence>
<feature type="chain" id="PRO_5039388402" evidence="1">
    <location>
        <begin position="25"/>
        <end position="225"/>
    </location>
</feature>
<dbReference type="Gene3D" id="1.10.4030.10">
    <property type="entry name" value="Porin chaperone SurA, peptide-binding domain"/>
    <property type="match status" value="1"/>
</dbReference>
<dbReference type="PROSITE" id="PS51318">
    <property type="entry name" value="TAT"/>
    <property type="match status" value="1"/>
</dbReference>
<dbReference type="GO" id="GO:0003755">
    <property type="term" value="F:peptidyl-prolyl cis-trans isomerase activity"/>
    <property type="evidence" value="ECO:0007669"/>
    <property type="project" value="UniProtKB-EC"/>
</dbReference>
<dbReference type="EC" id="5.2.1.8" evidence="2"/>
<dbReference type="InterPro" id="IPR006311">
    <property type="entry name" value="TAT_signal"/>
</dbReference>
<name>A0A100JM46_STRSC</name>
<comment type="caution">
    <text evidence="2">The sequence shown here is derived from an EMBL/GenBank/DDBJ whole genome shotgun (WGS) entry which is preliminary data.</text>
</comment>
<dbReference type="AlphaFoldDB" id="A0A100JM46"/>